<dbReference type="AlphaFoldDB" id="A0A7N2RF94"/>
<dbReference type="Proteomes" id="UP000594261">
    <property type="component" value="Unassembled WGS sequence"/>
</dbReference>
<keyword evidence="2" id="KW-1185">Reference proteome</keyword>
<proteinExistence type="predicted"/>
<dbReference type="GO" id="GO:0048364">
    <property type="term" value="P:root development"/>
    <property type="evidence" value="ECO:0007669"/>
    <property type="project" value="InterPro"/>
</dbReference>
<dbReference type="InterPro" id="IPR004320">
    <property type="entry name" value="BPS1_pln"/>
</dbReference>
<dbReference type="InParanoid" id="A0A7N2RF94"/>
<evidence type="ECO:0000313" key="2">
    <source>
        <dbReference type="Proteomes" id="UP000594261"/>
    </source>
</evidence>
<sequence>MTIENLLLLPCTQALAQEQHQKWFNELLDGSLRLLDVCGIARDALLQTKEYAHELRSTLRRRHGNKMELAREVEKYLASRKVVKKAMQKALKGMQTKLNCKKNEDLPMVSLLKELEAVTFLVFESLLTFIAGPKLQSKSNGWFVVSKLVHQKKNWMGKLESSIEDVEEENMAASPINHHFRSNSFPTRAHPLISEFNEQLSRLRCSEATFSSSTSLSEKLIGLQDLHDCVDNLLLLPFSQALAQEQNQKWFNDLLDGSLELLHVCGIARDALLQTKECTRELQSTLRRRHGNKMELAREVEKYLTSRKVAKKAIKKVLKGMQTKSNSKKNEDLAIVILLKELEAGTILAFESLLTFISGSNLQSKLRGWFVVSKLVHPKRIACEGEETDGNDFEKVDAALQSLVSHKTSKCDYSIHVQNVQDWMGKLESSIQDVEDVLECSMLLICSVIFCKDAPVKMTATPVNETCHHHFRSNSFPTRAHPLISEFNDQLSRLSGSETTSSSSTSLFQKLIGLQDLHECVDNLLLLPCTQDLAKEQHQKWFNELLDGSLRLLDVCEFARDALLQTKEYIREFQSTLRRRHGSTMELTRENEKYLPSRKVVKKATQKALKSIQTKLYSKKNEDLAMVSMLKELEVVTVMVFESLLNFIAGTKLQSKSSGWFMVSKLAHPKKIVCESKETDANEFDKVDVALQSLISHKTSKSDYSIHIQKVQNWMGKSVCIVGCKTVCVTIFFLEIYSKSIQS</sequence>
<name>A0A7N2RF94_QUELO</name>
<accession>A0A7N2RF94</accession>
<dbReference type="PANTHER" id="PTHR33070:SF129">
    <property type="entry name" value="DUF241 DOMAIN PROTEIN"/>
    <property type="match status" value="1"/>
</dbReference>
<dbReference type="PANTHER" id="PTHR33070">
    <property type="entry name" value="OS06G0725500 PROTEIN"/>
    <property type="match status" value="1"/>
</dbReference>
<reference evidence="1" key="1">
    <citation type="submission" date="2021-01" db="UniProtKB">
        <authorList>
            <consortium name="EnsemblPlants"/>
        </authorList>
    </citation>
    <scope>IDENTIFICATION</scope>
</reference>
<organism evidence="1 2">
    <name type="scientific">Quercus lobata</name>
    <name type="common">Valley oak</name>
    <dbReference type="NCBI Taxonomy" id="97700"/>
    <lineage>
        <taxon>Eukaryota</taxon>
        <taxon>Viridiplantae</taxon>
        <taxon>Streptophyta</taxon>
        <taxon>Embryophyta</taxon>
        <taxon>Tracheophyta</taxon>
        <taxon>Spermatophyta</taxon>
        <taxon>Magnoliopsida</taxon>
        <taxon>eudicotyledons</taxon>
        <taxon>Gunneridae</taxon>
        <taxon>Pentapetalae</taxon>
        <taxon>rosids</taxon>
        <taxon>fabids</taxon>
        <taxon>Fagales</taxon>
        <taxon>Fagaceae</taxon>
        <taxon>Quercus</taxon>
    </lineage>
</organism>
<dbReference type="GO" id="GO:0048367">
    <property type="term" value="P:shoot system development"/>
    <property type="evidence" value="ECO:0007669"/>
    <property type="project" value="InterPro"/>
</dbReference>
<dbReference type="Pfam" id="PF03087">
    <property type="entry name" value="BPS1"/>
    <property type="match status" value="3"/>
</dbReference>
<evidence type="ECO:0000313" key="1">
    <source>
        <dbReference type="EnsemblPlants" id="QL93p0107_0395:mrna"/>
    </source>
</evidence>
<dbReference type="Gramene" id="QL93p0107_0395:mrna">
    <property type="protein sequence ID" value="QL93p0107_0395:mrna"/>
    <property type="gene ID" value="QL93p0107_0395"/>
</dbReference>
<dbReference type="EnsemblPlants" id="QL93p0107_0395:mrna">
    <property type="protein sequence ID" value="QL93p0107_0395:mrna"/>
    <property type="gene ID" value="QL93p0107_0395"/>
</dbReference>
<protein>
    <submittedName>
        <fullName evidence="1">Uncharacterized protein</fullName>
    </submittedName>
</protein>